<evidence type="ECO:0000313" key="2">
    <source>
        <dbReference type="Proteomes" id="UP000317332"/>
    </source>
</evidence>
<keyword evidence="2" id="KW-1185">Reference proteome</keyword>
<proteinExistence type="predicted"/>
<dbReference type="Proteomes" id="UP000317332">
    <property type="component" value="Unassembled WGS sequence"/>
</dbReference>
<dbReference type="AlphaFoldDB" id="A0A506PRW7"/>
<dbReference type="EMBL" id="VHIQ01000001">
    <property type="protein sequence ID" value="TPV35935.1"/>
    <property type="molecule type" value="Genomic_DNA"/>
</dbReference>
<evidence type="ECO:0000313" key="1">
    <source>
        <dbReference type="EMBL" id="TPV35935.1"/>
    </source>
</evidence>
<sequence length="199" mass="21947">MNFNKCFFIVIISIFVFGCNNSKVNKIVDEFETSADNDAWLIKLSEQSALNAEELTKLFPAELQDMPLVGVESIGVQKVIGTYSKVPDPNYMSSTISVTIVDGAGTVGMPHVNAIFKELNTSTNTSFENGWAKTTMHNGQSVLVKEQTKTEKTGIQSTVTSSIDMIKNQRFHINLTGRHIPGNQLTKALDEVIQLSFPE</sequence>
<dbReference type="RefSeq" id="WP_140988945.1">
    <property type="nucleotide sequence ID" value="NZ_VHIQ01000001.1"/>
</dbReference>
<gene>
    <name evidence="1" type="ORF">FJ651_03175</name>
</gene>
<protein>
    <recommendedName>
        <fullName evidence="3">DUF5642 domain-containing protein</fullName>
    </recommendedName>
</protein>
<evidence type="ECO:0008006" key="3">
    <source>
        <dbReference type="Google" id="ProtNLM"/>
    </source>
</evidence>
<accession>A0A506PRW7</accession>
<reference evidence="1 2" key="1">
    <citation type="submission" date="2019-06" db="EMBL/GenBank/DDBJ databases">
        <title>Flavobacteriaceae Paucihalobacterium erythroidium CWB-1, complete genome.</title>
        <authorList>
            <person name="Wu S."/>
        </authorList>
    </citation>
    <scope>NUCLEOTIDE SEQUENCE [LARGE SCALE GENOMIC DNA]</scope>
    <source>
        <strain evidence="1 2">CWB-1</strain>
    </source>
</reference>
<dbReference type="PROSITE" id="PS51257">
    <property type="entry name" value="PROKAR_LIPOPROTEIN"/>
    <property type="match status" value="1"/>
</dbReference>
<organism evidence="1 2">
    <name type="scientific">Paucihalobacter ruber</name>
    <dbReference type="NCBI Taxonomy" id="2567861"/>
    <lineage>
        <taxon>Bacteria</taxon>
        <taxon>Pseudomonadati</taxon>
        <taxon>Bacteroidota</taxon>
        <taxon>Flavobacteriia</taxon>
        <taxon>Flavobacteriales</taxon>
        <taxon>Flavobacteriaceae</taxon>
        <taxon>Paucihalobacter</taxon>
    </lineage>
</organism>
<comment type="caution">
    <text evidence="1">The sequence shown here is derived from an EMBL/GenBank/DDBJ whole genome shotgun (WGS) entry which is preliminary data.</text>
</comment>
<name>A0A506PRW7_9FLAO</name>